<evidence type="ECO:0000256" key="1">
    <source>
        <dbReference type="ARBA" id="ARBA00022801"/>
    </source>
</evidence>
<keyword evidence="4" id="KW-1185">Reference proteome</keyword>
<dbReference type="GO" id="GO:0016810">
    <property type="term" value="F:hydrolase activity, acting on carbon-nitrogen (but not peptide) bonds"/>
    <property type="evidence" value="ECO:0007669"/>
    <property type="project" value="InterPro"/>
</dbReference>
<evidence type="ECO:0000313" key="4">
    <source>
        <dbReference type="Proteomes" id="UP000245639"/>
    </source>
</evidence>
<gene>
    <name evidence="3" type="ORF">C8D89_11537</name>
</gene>
<dbReference type="PANTHER" id="PTHR43794">
    <property type="entry name" value="AMINOHYDROLASE SSNA-RELATED"/>
    <property type="match status" value="1"/>
</dbReference>
<accession>A0A2U1EZI7</accession>
<dbReference type="Gene3D" id="3.20.20.140">
    <property type="entry name" value="Metal-dependent hydrolases"/>
    <property type="match status" value="1"/>
</dbReference>
<protein>
    <submittedName>
        <fullName evidence="3">Formiminoglutamate deiminase</fullName>
    </submittedName>
</protein>
<comment type="caution">
    <text evidence="3">The sequence shown here is derived from an EMBL/GenBank/DDBJ whole genome shotgun (WGS) entry which is preliminary data.</text>
</comment>
<dbReference type="Gene3D" id="2.30.40.10">
    <property type="entry name" value="Urease, subunit C, domain 1"/>
    <property type="match status" value="1"/>
</dbReference>
<dbReference type="RefSeq" id="WP_116710351.1">
    <property type="nucleotide sequence ID" value="NZ_QEKW01000015.1"/>
</dbReference>
<dbReference type="Proteomes" id="UP000245639">
    <property type="component" value="Unassembled WGS sequence"/>
</dbReference>
<dbReference type="InterPro" id="IPR010252">
    <property type="entry name" value="HutF"/>
</dbReference>
<dbReference type="EMBL" id="QEKW01000015">
    <property type="protein sequence ID" value="PVZ05332.1"/>
    <property type="molecule type" value="Genomic_DNA"/>
</dbReference>
<evidence type="ECO:0000259" key="2">
    <source>
        <dbReference type="Pfam" id="PF01979"/>
    </source>
</evidence>
<sequence>MTTRFWCEQAWLPEGPTDAVGIEVDGDVITAVAPGAARRGTVLPGLTLPGAVNRHSHAFHRALRGRPAEGSGSFWTWREAMYRVAAALDPDSYRRLATAVYAEMALAGFTTVTEFHYLHHDPAGRPYAEPNAMGQALVEAARCAGLRLLLLDTCYLAGGFGAHPDGVQRRFADTDVDAWGTRAQALTALDDGTRTRVGAAVHSVRAVPATALPTVAAWAARDARALHLHLSEQPAENDACLAAHGITPAALLDGAGCLGPRTTVVHATHLTAADIATLARAGTHACLCPTTERDLGDGIGPAGELAAAGVPLCLGSDGQTVIDPFEEMRALEMHERLRDRVRGRFTPRELLAAGTDGAALAVGGPADLVTVDTGSVRTAGARPVGVPLAASAADVRHVLVAGRTVVRDGAHQHVERPAARLAEEITALLDHRQAP</sequence>
<organism evidence="3 4">
    <name type="scientific">Actinomycetospora cinnamomea</name>
    <dbReference type="NCBI Taxonomy" id="663609"/>
    <lineage>
        <taxon>Bacteria</taxon>
        <taxon>Bacillati</taxon>
        <taxon>Actinomycetota</taxon>
        <taxon>Actinomycetes</taxon>
        <taxon>Pseudonocardiales</taxon>
        <taxon>Pseudonocardiaceae</taxon>
        <taxon>Actinomycetospora</taxon>
    </lineage>
</organism>
<dbReference type="InterPro" id="IPR050287">
    <property type="entry name" value="MTA/SAH_deaminase"/>
</dbReference>
<dbReference type="NCBIfam" id="NF006681">
    <property type="entry name" value="PRK09229.1-2"/>
    <property type="match status" value="1"/>
</dbReference>
<evidence type="ECO:0000313" key="3">
    <source>
        <dbReference type="EMBL" id="PVZ05332.1"/>
    </source>
</evidence>
<dbReference type="NCBIfam" id="TIGR02022">
    <property type="entry name" value="hutF"/>
    <property type="match status" value="1"/>
</dbReference>
<dbReference type="AlphaFoldDB" id="A0A2U1EZI7"/>
<dbReference type="OrthoDB" id="3204583at2"/>
<dbReference type="PANTHER" id="PTHR43794:SF11">
    <property type="entry name" value="AMIDOHYDROLASE-RELATED DOMAIN-CONTAINING PROTEIN"/>
    <property type="match status" value="1"/>
</dbReference>
<dbReference type="Pfam" id="PF01979">
    <property type="entry name" value="Amidohydro_1"/>
    <property type="match status" value="1"/>
</dbReference>
<feature type="domain" description="Amidohydrolase-related" evidence="2">
    <location>
        <begin position="48"/>
        <end position="373"/>
    </location>
</feature>
<name>A0A2U1EZI7_9PSEU</name>
<reference evidence="3 4" key="1">
    <citation type="submission" date="2018-04" db="EMBL/GenBank/DDBJ databases">
        <title>Genomic Encyclopedia of Type Strains, Phase IV (KMG-IV): sequencing the most valuable type-strain genomes for metagenomic binning, comparative biology and taxonomic classification.</title>
        <authorList>
            <person name="Goeker M."/>
        </authorList>
    </citation>
    <scope>NUCLEOTIDE SEQUENCE [LARGE SCALE GENOMIC DNA]</scope>
    <source>
        <strain evidence="3 4">DSM 45771</strain>
    </source>
</reference>
<keyword evidence="1" id="KW-0378">Hydrolase</keyword>
<dbReference type="SUPFAM" id="SSF51556">
    <property type="entry name" value="Metallo-dependent hydrolases"/>
    <property type="match status" value="1"/>
</dbReference>
<dbReference type="SUPFAM" id="SSF51338">
    <property type="entry name" value="Composite domain of metallo-dependent hydrolases"/>
    <property type="match status" value="1"/>
</dbReference>
<dbReference type="InterPro" id="IPR006680">
    <property type="entry name" value="Amidohydro-rel"/>
</dbReference>
<dbReference type="InterPro" id="IPR032466">
    <property type="entry name" value="Metal_Hydrolase"/>
</dbReference>
<dbReference type="InterPro" id="IPR011059">
    <property type="entry name" value="Metal-dep_hydrolase_composite"/>
</dbReference>
<proteinExistence type="predicted"/>